<dbReference type="InParanoid" id="A0A1H9H9B5"/>
<dbReference type="InterPro" id="IPR036412">
    <property type="entry name" value="HAD-like_sf"/>
</dbReference>
<organism evidence="1 2">
    <name type="scientific">Neolewinella agarilytica</name>
    <dbReference type="NCBI Taxonomy" id="478744"/>
    <lineage>
        <taxon>Bacteria</taxon>
        <taxon>Pseudomonadati</taxon>
        <taxon>Bacteroidota</taxon>
        <taxon>Saprospiria</taxon>
        <taxon>Saprospirales</taxon>
        <taxon>Lewinellaceae</taxon>
        <taxon>Neolewinella</taxon>
    </lineage>
</organism>
<gene>
    <name evidence="1" type="ORF">SAMN05444359_11265</name>
</gene>
<dbReference type="STRING" id="478744.SAMN05444359_11265"/>
<dbReference type="EMBL" id="FOFB01000012">
    <property type="protein sequence ID" value="SEQ58827.1"/>
    <property type="molecule type" value="Genomic_DNA"/>
</dbReference>
<dbReference type="SUPFAM" id="SSF56784">
    <property type="entry name" value="HAD-like"/>
    <property type="match status" value="1"/>
</dbReference>
<dbReference type="Pfam" id="PF12710">
    <property type="entry name" value="HAD"/>
    <property type="match status" value="1"/>
</dbReference>
<dbReference type="Gene3D" id="3.40.50.1000">
    <property type="entry name" value="HAD superfamily/HAD-like"/>
    <property type="match status" value="1"/>
</dbReference>
<dbReference type="RefSeq" id="WP_090168790.1">
    <property type="nucleotide sequence ID" value="NZ_FOFB01000012.1"/>
</dbReference>
<sequence length="234" mass="26549">MSELLKIGVQPGDVVVFDIDKTVSDTHVLELLLFLRERELSPLGYRLWLLYMYGFWGPVLKVLDWWSRPRMQRLVYSWYARYTDEALRNWSSTLFAERLLGKCYPAVVEWLEALQAEGAEIFFVSTNIAPVVVAYSDHFGGFGKGVELGALFRRSRKGQVRHLADFKQNSINEMNKNIALAVGDSTYDLPMLKVAAKGVVIGQARQLWMGAFRVFNRLGQEVEHLGAAAGARES</sequence>
<reference evidence="2" key="1">
    <citation type="submission" date="2016-10" db="EMBL/GenBank/DDBJ databases">
        <authorList>
            <person name="Varghese N."/>
            <person name="Submissions S."/>
        </authorList>
    </citation>
    <scope>NUCLEOTIDE SEQUENCE [LARGE SCALE GENOMIC DNA]</scope>
    <source>
        <strain evidence="2">DSM 24740</strain>
    </source>
</reference>
<dbReference type="AlphaFoldDB" id="A0A1H9H9B5"/>
<name>A0A1H9H9B5_9BACT</name>
<keyword evidence="2" id="KW-1185">Reference proteome</keyword>
<accession>A0A1H9H9B5</accession>
<protein>
    <submittedName>
        <fullName evidence="1">Phosphoglycolate phosphatase, HAD superfamily</fullName>
    </submittedName>
</protein>
<dbReference type="InterPro" id="IPR023214">
    <property type="entry name" value="HAD_sf"/>
</dbReference>
<evidence type="ECO:0000313" key="1">
    <source>
        <dbReference type="EMBL" id="SEQ58827.1"/>
    </source>
</evidence>
<dbReference type="Proteomes" id="UP000199021">
    <property type="component" value="Unassembled WGS sequence"/>
</dbReference>
<proteinExistence type="predicted"/>
<evidence type="ECO:0000313" key="2">
    <source>
        <dbReference type="Proteomes" id="UP000199021"/>
    </source>
</evidence>